<feature type="region of interest" description="Disordered" evidence="7">
    <location>
        <begin position="1452"/>
        <end position="1494"/>
    </location>
</feature>
<sequence>MASGSLTRQRSVSNRQEMPQIVLSKGKDAVTDTPFEPCAATASHFLFSQGPTVLVLAHDTLALERRFQSHIDNITLVSCDNVSERGAGRLVVTYDIGKTAIIWDLFTGEQISRFASYEPLLVAAWMRNGNIAFGNEKGDVILFEPSTSEHISARTIYDPITALAPSSDCKTYAIGYRNGSILLAALQPQFTILHTLNTSRSPSPIAMLTWHASSSKQKSDMLAIQNSDGDLRVWSVPKPPTAGQPRVIRILKRDDSFLHGRNWVCWSRNGRIIQFSDGETWAWDVRTKDVNYVPVPTIEYVRGIAAHGPTAALFTLGPDYTIQQYDVDGGQMIANIRHTPITIPPTPPEDHVRQFNNSSYEEELSSPLKATRHESDGQLRAGTPASGHSASVSTSSRKSADKRPTYNNYDLASPAKTAQTATTFSMGAYTSGHGQGQSGIPPSPASARVAGLKKGSRLRQEVVMSPMTPEDPLTIDLFPFVRARLSEVAQQAQRPFAEGNLTPDDLRRHMLTTVFGWEDDIYALVQDELSRHPSESLNALFLTKWLDYGPEAIGEMIGATSVDPALDWVRLALGILDSRPECKKLGQIFVEKMLTKGEIHMAAVALLALGDKNDAIEVYVSNNCYLESILLTCLLTPHDWQRQSHLVRKWGEHVVENSQQHLAIRCFSCTGGDLPDSWMSPTAQMYSRMTSPTSAMLAQQQLPTQVQPPLAQQATQQLPQQQYQPPAIQTYTAAMNPNVSRLRGGRGFDAPTPVALMAPPTPFRTAAAKGTRITPLTGGLKLITSFAPKPNQFKFPGLRTDDMTPTAANNVTPIAESAIDRSALSPGGLGSYRLNNIASLNSAISGGGGLSRTRLPSIGEAAHENGTPTFPPRGITAPRAPPTPADSGSDKEKEKRAAAKAENEKQEGRKERTEPVLTLLTAAKYDPSSTPVQKYGAVLEPQTALRPSSSSSWHNSLGRLQEESNAPHGRSGSRGKKPEGLSLQLLQANGLQNPADPISRPGTVESTATHFTMSPAETPNSYRVKSPSVSGKSIDQYISSLEQAQYYGRTKSSNSIRSSKEEKPERMRSKHRKPKRSEDVNDRPDMPTGKRSPSSPIPMSPEEINAFSASVESFDSVYNSQDVSNSDLPLPSSRHHRRESGSTQDTGRQRHRSRSAQPKVKRRDSARGSRKQSPVPDTEAGRRGRSKSRQEGSGARSPSSPLPMVPTEEDLVGGSNMEPGAFRFVTQNRSRIQRSTSRRPERGTSARRDTSPDRRRGRPRSPSRQRDHEQNISRKNSVSTKNGRRKKRDQSEDVHRGEKTAHNSIAQLDALADSIRYDPLSNPRLGSRSKGVAQAELEARRASLARRPSAPAIPVPGHSSMHLKSASEGVAPPLNRTQTDSGLRPFLLSSAKYDTGETRGRPGTPKAMDSAADGAQQMTNGHTETLGNDTYQLPARTYSANANREDDDFYAPAEPPQNMPRHPAFDHRVGTSRGNSRTRTRTASPGGGLRGMSVERPRTVPEQETPPMVFGSISSPEEPAYQVSYDGPTFIPELQHLALPPPPPPPPAPPRDLRIQTDLSNIATIPLPRSAYPASGELSATPDKPHKRVSSRNEGQLLGKIRGITDRMRSNSKPRDNTSRSPNMEEGIMSPYETVTTMPPPLTSINERRY</sequence>
<dbReference type="Gene3D" id="2.130.10.10">
    <property type="entry name" value="YVTN repeat-like/Quinoprotein amine dehydrogenase"/>
    <property type="match status" value="1"/>
</dbReference>
<evidence type="ECO:0000256" key="2">
    <source>
        <dbReference type="ARBA" id="ARBA00022553"/>
    </source>
</evidence>
<gene>
    <name evidence="8" type="ORF">LTR24_003505</name>
</gene>
<organism evidence="8 9">
    <name type="scientific">Lithohypha guttulata</name>
    <dbReference type="NCBI Taxonomy" id="1690604"/>
    <lineage>
        <taxon>Eukaryota</taxon>
        <taxon>Fungi</taxon>
        <taxon>Dikarya</taxon>
        <taxon>Ascomycota</taxon>
        <taxon>Pezizomycotina</taxon>
        <taxon>Eurotiomycetes</taxon>
        <taxon>Chaetothyriomycetidae</taxon>
        <taxon>Chaetothyriales</taxon>
        <taxon>Trichomeriaceae</taxon>
        <taxon>Lithohypha</taxon>
    </lineage>
</organism>
<feature type="compositionally biased region" description="Basic and acidic residues" evidence="7">
    <location>
        <begin position="1603"/>
        <end position="1618"/>
    </location>
</feature>
<name>A0ABR0KG84_9EURO</name>
<feature type="region of interest" description="Disordered" evidence="7">
    <location>
        <begin position="428"/>
        <end position="448"/>
    </location>
</feature>
<evidence type="ECO:0000256" key="3">
    <source>
        <dbReference type="ARBA" id="ARBA00022884"/>
    </source>
</evidence>
<keyword evidence="2" id="KW-0597">Phosphoprotein</keyword>
<evidence type="ECO:0000313" key="8">
    <source>
        <dbReference type="EMBL" id="KAK5094564.1"/>
    </source>
</evidence>
<accession>A0ABR0KG84</accession>
<feature type="compositionally biased region" description="Polar residues" evidence="7">
    <location>
        <begin position="1004"/>
        <end position="1031"/>
    </location>
</feature>
<feature type="compositionally biased region" description="Basic and acidic residues" evidence="7">
    <location>
        <begin position="1289"/>
        <end position="1301"/>
    </location>
</feature>
<dbReference type="InterPro" id="IPR015943">
    <property type="entry name" value="WD40/YVTN_repeat-like_dom_sf"/>
</dbReference>
<evidence type="ECO:0000256" key="1">
    <source>
        <dbReference type="ARBA" id="ARBA00004123"/>
    </source>
</evidence>
<feature type="region of interest" description="Disordered" evidence="7">
    <location>
        <begin position="339"/>
        <end position="414"/>
    </location>
</feature>
<keyword evidence="9" id="KW-1185">Reference proteome</keyword>
<feature type="compositionally biased region" description="Basic and acidic residues" evidence="7">
    <location>
        <begin position="1058"/>
        <end position="1067"/>
    </location>
</feature>
<evidence type="ECO:0000256" key="6">
    <source>
        <dbReference type="ARBA" id="ARBA00023242"/>
    </source>
</evidence>
<feature type="compositionally biased region" description="Basic and acidic residues" evidence="7">
    <location>
        <begin position="1238"/>
        <end position="1254"/>
    </location>
</feature>
<dbReference type="SUPFAM" id="SSF50978">
    <property type="entry name" value="WD40 repeat-like"/>
    <property type="match status" value="1"/>
</dbReference>
<feature type="region of interest" description="Disordered" evidence="7">
    <location>
        <begin position="860"/>
        <end position="916"/>
    </location>
</feature>
<keyword evidence="4" id="KW-0805">Transcription regulation</keyword>
<feature type="compositionally biased region" description="Basic residues" evidence="7">
    <location>
        <begin position="1149"/>
        <end position="1170"/>
    </location>
</feature>
<dbReference type="PANTHER" id="PTHR15528:SF11">
    <property type="entry name" value="FI18188P1"/>
    <property type="match status" value="1"/>
</dbReference>
<evidence type="ECO:0000313" key="9">
    <source>
        <dbReference type="Proteomes" id="UP001345013"/>
    </source>
</evidence>
<dbReference type="PANTHER" id="PTHR15528">
    <property type="entry name" value="PEROXISOME PROLIFERATOR ACTIVATED RECEPTOR GAMMA COACTIVATOR 1 PGC-1 -RELATED"/>
    <property type="match status" value="1"/>
</dbReference>
<evidence type="ECO:0000256" key="5">
    <source>
        <dbReference type="ARBA" id="ARBA00023163"/>
    </source>
</evidence>
<evidence type="ECO:0000256" key="4">
    <source>
        <dbReference type="ARBA" id="ARBA00023015"/>
    </source>
</evidence>
<feature type="compositionally biased region" description="Polar residues" evidence="7">
    <location>
        <begin position="1225"/>
        <end position="1235"/>
    </location>
</feature>
<feature type="region of interest" description="Disordered" evidence="7">
    <location>
        <begin position="1568"/>
        <end position="1650"/>
    </location>
</feature>
<proteinExistence type="predicted"/>
<feature type="compositionally biased region" description="Polar residues" evidence="7">
    <location>
        <begin position="405"/>
        <end position="414"/>
    </location>
</feature>
<keyword evidence="5" id="KW-0804">Transcription</keyword>
<dbReference type="InterPro" id="IPR036322">
    <property type="entry name" value="WD40_repeat_dom_sf"/>
</dbReference>
<reference evidence="8 9" key="1">
    <citation type="submission" date="2023-08" db="EMBL/GenBank/DDBJ databases">
        <title>Black Yeasts Isolated from many extreme environments.</title>
        <authorList>
            <person name="Coleine C."/>
            <person name="Stajich J.E."/>
            <person name="Selbmann L."/>
        </authorList>
    </citation>
    <scope>NUCLEOTIDE SEQUENCE [LARGE SCALE GENOMIC DNA]</scope>
    <source>
        <strain evidence="8 9">CCFEE 5885</strain>
    </source>
</reference>
<dbReference type="EMBL" id="JAVRRG010000033">
    <property type="protein sequence ID" value="KAK5094564.1"/>
    <property type="molecule type" value="Genomic_DNA"/>
</dbReference>
<dbReference type="Proteomes" id="UP001345013">
    <property type="component" value="Unassembled WGS sequence"/>
</dbReference>
<comment type="caution">
    <text evidence="8">The sequence shown here is derived from an EMBL/GenBank/DDBJ whole genome shotgun (WGS) entry which is preliminary data.</text>
</comment>
<evidence type="ECO:0000256" key="7">
    <source>
        <dbReference type="SAM" id="MobiDB-lite"/>
    </source>
</evidence>
<feature type="compositionally biased region" description="Basic and acidic residues" evidence="7">
    <location>
        <begin position="888"/>
        <end position="914"/>
    </location>
</feature>
<feature type="compositionally biased region" description="Polar residues" evidence="7">
    <location>
        <begin position="1107"/>
        <end position="1127"/>
    </location>
</feature>
<feature type="compositionally biased region" description="Low complexity" evidence="7">
    <location>
        <begin position="386"/>
        <end position="397"/>
    </location>
</feature>
<keyword evidence="3" id="KW-0694">RNA-binding</keyword>
<protein>
    <submittedName>
        <fullName evidence="8">Uncharacterized protein</fullName>
    </submittedName>
</protein>
<comment type="subcellular location">
    <subcellularLocation>
        <location evidence="1">Nucleus</location>
    </subcellularLocation>
</comment>
<feature type="region of interest" description="Disordered" evidence="7">
    <location>
        <begin position="1045"/>
        <end position="1306"/>
    </location>
</feature>
<feature type="compositionally biased region" description="Polar residues" evidence="7">
    <location>
        <begin position="945"/>
        <end position="955"/>
    </location>
</feature>
<dbReference type="InterPro" id="IPR034605">
    <property type="entry name" value="PGC-1"/>
</dbReference>
<feature type="region of interest" description="Disordered" evidence="7">
    <location>
        <begin position="942"/>
        <end position="1031"/>
    </location>
</feature>
<feature type="region of interest" description="Disordered" evidence="7">
    <location>
        <begin position="1342"/>
        <end position="1365"/>
    </location>
</feature>
<feature type="compositionally biased region" description="Basic and acidic residues" evidence="7">
    <location>
        <begin position="1076"/>
        <end position="1085"/>
    </location>
</feature>
<keyword evidence="6" id="KW-0539">Nucleus</keyword>